<feature type="domain" description="Pyrrolo-quinoline quinone repeat" evidence="3">
    <location>
        <begin position="263"/>
        <end position="429"/>
    </location>
</feature>
<name>A0ABW7C193_9ACTN</name>
<feature type="compositionally biased region" description="Low complexity" evidence="1">
    <location>
        <begin position="120"/>
        <end position="140"/>
    </location>
</feature>
<dbReference type="InterPro" id="IPR015943">
    <property type="entry name" value="WD40/YVTN_repeat-like_dom_sf"/>
</dbReference>
<feature type="region of interest" description="Disordered" evidence="1">
    <location>
        <begin position="182"/>
        <end position="223"/>
    </location>
</feature>
<keyword evidence="2" id="KW-0812">Transmembrane</keyword>
<feature type="transmembrane region" description="Helical" evidence="2">
    <location>
        <begin position="41"/>
        <end position="64"/>
    </location>
</feature>
<dbReference type="PANTHER" id="PTHR34512:SF30">
    <property type="entry name" value="OUTER MEMBRANE PROTEIN ASSEMBLY FACTOR BAMB"/>
    <property type="match status" value="1"/>
</dbReference>
<dbReference type="InterPro" id="IPR002372">
    <property type="entry name" value="PQQ_rpt_dom"/>
</dbReference>
<keyword evidence="2" id="KW-1133">Transmembrane helix</keyword>
<dbReference type="Pfam" id="PF13360">
    <property type="entry name" value="PQQ_2"/>
    <property type="match status" value="1"/>
</dbReference>
<dbReference type="RefSeq" id="WP_189851767.1">
    <property type="nucleotide sequence ID" value="NZ_BMVV01000019.1"/>
</dbReference>
<evidence type="ECO:0000256" key="1">
    <source>
        <dbReference type="SAM" id="MobiDB-lite"/>
    </source>
</evidence>
<reference evidence="4 5" key="1">
    <citation type="submission" date="2024-10" db="EMBL/GenBank/DDBJ databases">
        <title>The Natural Products Discovery Center: Release of the First 8490 Sequenced Strains for Exploring Actinobacteria Biosynthetic Diversity.</title>
        <authorList>
            <person name="Kalkreuter E."/>
            <person name="Kautsar S.A."/>
            <person name="Yang D."/>
            <person name="Bader C.D."/>
            <person name="Teijaro C.N."/>
            <person name="Fluegel L."/>
            <person name="Davis C.M."/>
            <person name="Simpson J.R."/>
            <person name="Lauterbach L."/>
            <person name="Steele A.D."/>
            <person name="Gui C."/>
            <person name="Meng S."/>
            <person name="Li G."/>
            <person name="Viehrig K."/>
            <person name="Ye F."/>
            <person name="Su P."/>
            <person name="Kiefer A.F."/>
            <person name="Nichols A."/>
            <person name="Cepeda A.J."/>
            <person name="Yan W."/>
            <person name="Fan B."/>
            <person name="Jiang Y."/>
            <person name="Adhikari A."/>
            <person name="Zheng C.-J."/>
            <person name="Schuster L."/>
            <person name="Cowan T.M."/>
            <person name="Smanski M.J."/>
            <person name="Chevrette M.G."/>
            <person name="De Carvalho L.P.S."/>
            <person name="Shen B."/>
        </authorList>
    </citation>
    <scope>NUCLEOTIDE SEQUENCE [LARGE SCALE GENOMIC DNA]</scope>
    <source>
        <strain evidence="4 5">NPDC048229</strain>
    </source>
</reference>
<proteinExistence type="predicted"/>
<feature type="compositionally biased region" description="Low complexity" evidence="1">
    <location>
        <begin position="193"/>
        <end position="217"/>
    </location>
</feature>
<feature type="region of interest" description="Disordered" evidence="1">
    <location>
        <begin position="68"/>
        <end position="140"/>
    </location>
</feature>
<comment type="caution">
    <text evidence="4">The sequence shown here is derived from an EMBL/GenBank/DDBJ whole genome shotgun (WGS) entry which is preliminary data.</text>
</comment>
<dbReference type="Gene3D" id="2.130.10.10">
    <property type="entry name" value="YVTN repeat-like/Quinoprotein amine dehydrogenase"/>
    <property type="match status" value="2"/>
</dbReference>
<evidence type="ECO:0000259" key="3">
    <source>
        <dbReference type="Pfam" id="PF13360"/>
    </source>
</evidence>
<dbReference type="InterPro" id="IPR011047">
    <property type="entry name" value="Quinoprotein_ADH-like_sf"/>
</dbReference>
<sequence length="595" mass="58923">MLRRTVGAATALLGALALGAALVLLAGFAHRLVSGDAVGAMGWWGLGLLVLVLVLFGVSGVTLWGADPAEPGERADQGQPVDRKGPVDRGDQEEPGEPEGSPEPAGSAGPARPDVAAGSAGPARPSVVAGPAGPPASVAAGGKAAKAEGDWFDGLVFLLVLLGILAGGPFGIAGYEALRPGAAAAPAPPAPDPTASGPSSGAAPPAASPSASPSGAVPVPPPPPGDAAVVWKVPPAGGPYETAPGAWGAGDAVVHVRLDGLFAYAARDGAVRWKLPAPPREGVCAMSPGAGGNIGLVGLGRHRKPCATLLAVHTATGEVLWRRPAGGGGLAPYGLAVGGSTAVAAEDGAVRGRSAETGEERWRRTPDRDCAVLALDADEARALLVEQCGAGARLVALETRTGEERWRRALPVESPAAAAVVSVTPPVVAVDEEDPRGTHALFAFDERGTPGATVPVDGPAGTLLVPEQVAETGQWGRPVVLGGRLIALAAQGSSRAHKVVALSLEDGGTAWEHATEGTFPEALAPEPDGGLGVLTVPDAGLALLDPATGAVRAGKAAKGAGADVSIRPLLVPLAGAHVVVNRVASAPQPAVFGLR</sequence>
<feature type="compositionally biased region" description="Basic and acidic residues" evidence="1">
    <location>
        <begin position="71"/>
        <end position="92"/>
    </location>
</feature>
<protein>
    <submittedName>
        <fullName evidence="4">PQQ-binding-like beta-propeller repeat protein</fullName>
    </submittedName>
</protein>
<dbReference type="PANTHER" id="PTHR34512">
    <property type="entry name" value="CELL SURFACE PROTEIN"/>
    <property type="match status" value="1"/>
</dbReference>
<evidence type="ECO:0000313" key="4">
    <source>
        <dbReference type="EMBL" id="MFG3192018.1"/>
    </source>
</evidence>
<evidence type="ECO:0000256" key="2">
    <source>
        <dbReference type="SAM" id="Phobius"/>
    </source>
</evidence>
<organism evidence="4 5">
    <name type="scientific">Streptomyces omiyaensis</name>
    <dbReference type="NCBI Taxonomy" id="68247"/>
    <lineage>
        <taxon>Bacteria</taxon>
        <taxon>Bacillati</taxon>
        <taxon>Actinomycetota</taxon>
        <taxon>Actinomycetes</taxon>
        <taxon>Kitasatosporales</taxon>
        <taxon>Streptomycetaceae</taxon>
        <taxon>Streptomyces</taxon>
    </lineage>
</organism>
<evidence type="ECO:0000313" key="5">
    <source>
        <dbReference type="Proteomes" id="UP001604282"/>
    </source>
</evidence>
<keyword evidence="5" id="KW-1185">Reference proteome</keyword>
<gene>
    <name evidence="4" type="ORF">ACGFYS_24110</name>
</gene>
<feature type="compositionally biased region" description="Low complexity" evidence="1">
    <location>
        <begin position="98"/>
        <end position="111"/>
    </location>
</feature>
<feature type="transmembrane region" description="Helical" evidence="2">
    <location>
        <begin position="155"/>
        <end position="175"/>
    </location>
</feature>
<dbReference type="SUPFAM" id="SSF50998">
    <property type="entry name" value="Quinoprotein alcohol dehydrogenase-like"/>
    <property type="match status" value="1"/>
</dbReference>
<dbReference type="Proteomes" id="UP001604282">
    <property type="component" value="Unassembled WGS sequence"/>
</dbReference>
<keyword evidence="2" id="KW-0472">Membrane</keyword>
<dbReference type="EMBL" id="JBICZW010000016">
    <property type="protein sequence ID" value="MFG3192018.1"/>
    <property type="molecule type" value="Genomic_DNA"/>
</dbReference>
<accession>A0ABW7C193</accession>